<evidence type="ECO:0000313" key="6">
    <source>
        <dbReference type="EMBL" id="MFC4395151.1"/>
    </source>
</evidence>
<dbReference type="Pfam" id="PF00440">
    <property type="entry name" value="TetR_N"/>
    <property type="match status" value="1"/>
</dbReference>
<dbReference type="RefSeq" id="WP_376976432.1">
    <property type="nucleotide sequence ID" value="NZ_JBHSDQ010000001.1"/>
</dbReference>
<keyword evidence="3" id="KW-0804">Transcription</keyword>
<dbReference type="InterPro" id="IPR001647">
    <property type="entry name" value="HTH_TetR"/>
</dbReference>
<feature type="DNA-binding region" description="H-T-H motif" evidence="4">
    <location>
        <begin position="44"/>
        <end position="63"/>
    </location>
</feature>
<evidence type="ECO:0000256" key="4">
    <source>
        <dbReference type="PROSITE-ProRule" id="PRU00335"/>
    </source>
</evidence>
<dbReference type="SUPFAM" id="SSF48498">
    <property type="entry name" value="Tetracyclin repressor-like, C-terminal domain"/>
    <property type="match status" value="1"/>
</dbReference>
<dbReference type="PROSITE" id="PS50977">
    <property type="entry name" value="HTH_TETR_2"/>
    <property type="match status" value="1"/>
</dbReference>
<dbReference type="Proteomes" id="UP001595778">
    <property type="component" value="Unassembled WGS sequence"/>
</dbReference>
<evidence type="ECO:0000256" key="2">
    <source>
        <dbReference type="ARBA" id="ARBA00023125"/>
    </source>
</evidence>
<keyword evidence="1" id="KW-0805">Transcription regulation</keyword>
<feature type="domain" description="HTH tetR-type" evidence="5">
    <location>
        <begin position="21"/>
        <end position="81"/>
    </location>
</feature>
<keyword evidence="2 4" id="KW-0238">DNA-binding</keyword>
<reference evidence="7" key="1">
    <citation type="journal article" date="2019" name="Int. J. Syst. Evol. Microbiol.">
        <title>The Global Catalogue of Microorganisms (GCM) 10K type strain sequencing project: providing services to taxonomists for standard genome sequencing and annotation.</title>
        <authorList>
            <consortium name="The Broad Institute Genomics Platform"/>
            <consortium name="The Broad Institute Genome Sequencing Center for Infectious Disease"/>
            <person name="Wu L."/>
            <person name="Ma J."/>
        </authorList>
    </citation>
    <scope>NUCLEOTIDE SEQUENCE [LARGE SCALE GENOMIC DNA]</scope>
    <source>
        <strain evidence="7">PJ61</strain>
    </source>
</reference>
<evidence type="ECO:0000313" key="7">
    <source>
        <dbReference type="Proteomes" id="UP001595778"/>
    </source>
</evidence>
<organism evidence="6 7">
    <name type="scientific">Arthrobacter sedimenti</name>
    <dbReference type="NCBI Taxonomy" id="2694931"/>
    <lineage>
        <taxon>Bacteria</taxon>
        <taxon>Bacillati</taxon>
        <taxon>Actinomycetota</taxon>
        <taxon>Actinomycetes</taxon>
        <taxon>Micrococcales</taxon>
        <taxon>Micrococcaceae</taxon>
        <taxon>Arthrobacter</taxon>
    </lineage>
</organism>
<evidence type="ECO:0000259" key="5">
    <source>
        <dbReference type="PROSITE" id="PS50977"/>
    </source>
</evidence>
<evidence type="ECO:0000256" key="1">
    <source>
        <dbReference type="ARBA" id="ARBA00023015"/>
    </source>
</evidence>
<accession>A0ABV8WES0</accession>
<dbReference type="PANTHER" id="PTHR30055">
    <property type="entry name" value="HTH-TYPE TRANSCRIPTIONAL REGULATOR RUTR"/>
    <property type="match status" value="1"/>
</dbReference>
<proteinExistence type="predicted"/>
<dbReference type="Gene3D" id="1.10.10.60">
    <property type="entry name" value="Homeodomain-like"/>
    <property type="match status" value="1"/>
</dbReference>
<dbReference type="EMBL" id="JBHSDQ010000001">
    <property type="protein sequence ID" value="MFC4395151.1"/>
    <property type="molecule type" value="Genomic_DNA"/>
</dbReference>
<dbReference type="InterPro" id="IPR009057">
    <property type="entry name" value="Homeodomain-like_sf"/>
</dbReference>
<dbReference type="InterPro" id="IPR036271">
    <property type="entry name" value="Tet_transcr_reg_TetR-rel_C_sf"/>
</dbReference>
<name>A0ABV8WES0_9MICC</name>
<evidence type="ECO:0000256" key="3">
    <source>
        <dbReference type="ARBA" id="ARBA00023163"/>
    </source>
</evidence>
<protein>
    <submittedName>
        <fullName evidence="6">TetR/AcrR family transcriptional regulator</fullName>
    </submittedName>
</protein>
<dbReference type="InterPro" id="IPR050109">
    <property type="entry name" value="HTH-type_TetR-like_transc_reg"/>
</dbReference>
<sequence>MSEVNAPARRYHSPRRKEQAAATRDAVLAAARELFVGEGYSSTTVAGIARRAGVAVDTVYAAIGRKPDLLREVVETAISGTGQAVPAESRDYVIRLREAERAADKISIYANALAGIQPRLAPVYVALRDAAGTDPDCAALWREISDRRAANMLKFVEDLAATGELRADRPAAELADAVWSMNGPEYWVLLVDQRGWSPGRFADWLADAWCRLLLAGDQARDQATVSAR</sequence>
<dbReference type="Gene3D" id="1.10.357.10">
    <property type="entry name" value="Tetracycline Repressor, domain 2"/>
    <property type="match status" value="1"/>
</dbReference>
<dbReference type="SUPFAM" id="SSF46689">
    <property type="entry name" value="Homeodomain-like"/>
    <property type="match status" value="1"/>
</dbReference>
<dbReference type="PANTHER" id="PTHR30055:SF234">
    <property type="entry name" value="HTH-TYPE TRANSCRIPTIONAL REGULATOR BETI"/>
    <property type="match status" value="1"/>
</dbReference>
<comment type="caution">
    <text evidence="6">The sequence shown here is derived from an EMBL/GenBank/DDBJ whole genome shotgun (WGS) entry which is preliminary data.</text>
</comment>
<gene>
    <name evidence="6" type="ORF">ACFO0G_03540</name>
</gene>
<dbReference type="PRINTS" id="PR00455">
    <property type="entry name" value="HTHTETR"/>
</dbReference>
<keyword evidence="7" id="KW-1185">Reference proteome</keyword>